<keyword evidence="5" id="KW-1185">Reference proteome</keyword>
<dbReference type="EMBL" id="CATQJL010000223">
    <property type="protein sequence ID" value="CAJ0599316.1"/>
    <property type="molecule type" value="Genomic_DNA"/>
</dbReference>
<organism evidence="4 5">
    <name type="scientific">Cylicocyclus nassatus</name>
    <name type="common">Nematode worm</name>
    <dbReference type="NCBI Taxonomy" id="53992"/>
    <lineage>
        <taxon>Eukaryota</taxon>
        <taxon>Metazoa</taxon>
        <taxon>Ecdysozoa</taxon>
        <taxon>Nematoda</taxon>
        <taxon>Chromadorea</taxon>
        <taxon>Rhabditida</taxon>
        <taxon>Rhabditina</taxon>
        <taxon>Rhabditomorpha</taxon>
        <taxon>Strongyloidea</taxon>
        <taxon>Strongylidae</taxon>
        <taxon>Cylicocyclus</taxon>
    </lineage>
</organism>
<dbReference type="SUPFAM" id="SSF48403">
    <property type="entry name" value="Ankyrin repeat"/>
    <property type="match status" value="1"/>
</dbReference>
<sequence length="110" mass="12329">MLAAIGVANDVAPYPWFHQFRNRNDCTPLMEAWAARNVRSVKCLLDLGADVVCMLLEHKCNLDLRNENGHCALMEATSAGHLNIVKLLIQSGAKAVFVNMNRNSRLDQFF</sequence>
<evidence type="ECO:0000313" key="4">
    <source>
        <dbReference type="EMBL" id="CAJ0599316.1"/>
    </source>
</evidence>
<dbReference type="PANTHER" id="PTHR23206:SF8">
    <property type="entry name" value="ANKYRIN REPEAT AND KH DOMAIN-CONTAINING 1"/>
    <property type="match status" value="1"/>
</dbReference>
<dbReference type="PROSITE" id="PS50297">
    <property type="entry name" value="ANK_REP_REGION"/>
    <property type="match status" value="1"/>
</dbReference>
<dbReference type="GO" id="GO:0005737">
    <property type="term" value="C:cytoplasm"/>
    <property type="evidence" value="ECO:0007669"/>
    <property type="project" value="TreeGrafter"/>
</dbReference>
<name>A0AA36M606_CYLNA</name>
<dbReference type="AlphaFoldDB" id="A0AA36M606"/>
<protein>
    <recommendedName>
        <fullName evidence="6">ANK_REP_REGION domain-containing protein</fullName>
    </recommendedName>
</protein>
<reference evidence="4" key="1">
    <citation type="submission" date="2023-07" db="EMBL/GenBank/DDBJ databases">
        <authorList>
            <consortium name="CYATHOMIX"/>
        </authorList>
    </citation>
    <scope>NUCLEOTIDE SEQUENCE</scope>
    <source>
        <strain evidence="4">N/A</strain>
    </source>
</reference>
<evidence type="ECO:0008006" key="6">
    <source>
        <dbReference type="Google" id="ProtNLM"/>
    </source>
</evidence>
<dbReference type="Pfam" id="PF12796">
    <property type="entry name" value="Ank_2"/>
    <property type="match status" value="1"/>
</dbReference>
<evidence type="ECO:0000256" key="3">
    <source>
        <dbReference type="PROSITE-ProRule" id="PRU00023"/>
    </source>
</evidence>
<dbReference type="PANTHER" id="PTHR23206">
    <property type="entry name" value="MASK PROTEIN"/>
    <property type="match status" value="1"/>
</dbReference>
<accession>A0AA36M606</accession>
<comment type="caution">
    <text evidence="4">The sequence shown here is derived from an EMBL/GenBank/DDBJ whole genome shotgun (WGS) entry which is preliminary data.</text>
</comment>
<proteinExistence type="predicted"/>
<gene>
    <name evidence="4" type="ORF">CYNAS_LOCUS11299</name>
</gene>
<keyword evidence="1" id="KW-0677">Repeat</keyword>
<dbReference type="GO" id="GO:0045087">
    <property type="term" value="P:innate immune response"/>
    <property type="evidence" value="ECO:0007669"/>
    <property type="project" value="TreeGrafter"/>
</dbReference>
<dbReference type="PROSITE" id="PS50088">
    <property type="entry name" value="ANK_REPEAT"/>
    <property type="match status" value="1"/>
</dbReference>
<dbReference type="Proteomes" id="UP001176961">
    <property type="component" value="Unassembled WGS sequence"/>
</dbReference>
<evidence type="ECO:0000256" key="2">
    <source>
        <dbReference type="ARBA" id="ARBA00023043"/>
    </source>
</evidence>
<keyword evidence="2 3" id="KW-0040">ANK repeat</keyword>
<feature type="repeat" description="ANK" evidence="3">
    <location>
        <begin position="68"/>
        <end position="100"/>
    </location>
</feature>
<dbReference type="Gene3D" id="1.25.40.20">
    <property type="entry name" value="Ankyrin repeat-containing domain"/>
    <property type="match status" value="1"/>
</dbReference>
<dbReference type="InterPro" id="IPR002110">
    <property type="entry name" value="Ankyrin_rpt"/>
</dbReference>
<evidence type="ECO:0000256" key="1">
    <source>
        <dbReference type="ARBA" id="ARBA00022737"/>
    </source>
</evidence>
<dbReference type="InterPro" id="IPR051631">
    <property type="entry name" value="Ankyrin-KH/SAM_domain"/>
</dbReference>
<dbReference type="SMART" id="SM00248">
    <property type="entry name" value="ANK"/>
    <property type="match status" value="2"/>
</dbReference>
<dbReference type="InterPro" id="IPR036770">
    <property type="entry name" value="Ankyrin_rpt-contain_sf"/>
</dbReference>
<evidence type="ECO:0000313" key="5">
    <source>
        <dbReference type="Proteomes" id="UP001176961"/>
    </source>
</evidence>